<evidence type="ECO:0000256" key="5">
    <source>
        <dbReference type="ARBA" id="ARBA00022454"/>
    </source>
</evidence>
<evidence type="ECO:0000256" key="12">
    <source>
        <dbReference type="ARBA" id="ARBA00023328"/>
    </source>
</evidence>
<dbReference type="InterPro" id="IPR028255">
    <property type="entry name" value="CENP-T"/>
</dbReference>
<feature type="domain" description="Centromere kinetochore component CENP-T N-terminal" evidence="17">
    <location>
        <begin position="8"/>
        <end position="268"/>
    </location>
</feature>
<feature type="compositionally biased region" description="Polar residues" evidence="15">
    <location>
        <begin position="1"/>
        <end position="12"/>
    </location>
</feature>
<sequence length="572" mass="63878">MLKRVIQSQPQVSPLAPRISNHEDKQEAHAEVPSKRVSSMGELQLPDVAPENRITVFCMTKKRKKLSISEFERAAERRLPQYQGKAAVKNSLAQCCICCHSLHMSVGSLLAPDTVEKRGLFRRPKIRRAVDMQEFEGRVEQYMLKSKGQNYLVDSPSGIRTSILTSDAEMMMNTTELFVQPQLHEQSQNKSALEPQLSNLKTSAERSLISDADQEEARLEGLVSGVSTNEKRYSKSSRLDHEHVDRMTHISPQTPAKQQEEKQDHSHQSNGMAQISFTEEEVVCTAEHGANAGYSEHLEKKLSEKADLQITAARDNRGETEMAPSAGEELAEGSIGAQGSPTADSEITKGIGAESLGRHSHAFSSFRKPEMTPLNETDEQGGELQDQAVMLELNSSVEEPAEDEAEYPASQEVSMKTPAFVRAPASNLLLSKPRVAKPASPRSPVQQLQPKVLPRRLGTSERKPREPQIPRSWIKEAFRHFAKMPVTTDAYRIVEKCCERYFQQLSDDLEAYTHHAGRKTVEAADLEVLMRRQGLVTDKTSLNVLIERHFPLQYRKLLIPVAVSGNKVISSS</sequence>
<dbReference type="Proteomes" id="UP000016665">
    <property type="component" value="Chromosome 11"/>
</dbReference>
<dbReference type="GeneTree" id="ENSGT00390000003044"/>
<evidence type="ECO:0000256" key="4">
    <source>
        <dbReference type="ARBA" id="ARBA00016401"/>
    </source>
</evidence>
<evidence type="ECO:0000256" key="14">
    <source>
        <dbReference type="ARBA" id="ARBA00046865"/>
    </source>
</evidence>
<evidence type="ECO:0000256" key="2">
    <source>
        <dbReference type="ARBA" id="ARBA00004629"/>
    </source>
</evidence>
<keyword evidence="12" id="KW-0137">Centromere</keyword>
<evidence type="ECO:0000256" key="6">
    <source>
        <dbReference type="ARBA" id="ARBA00022618"/>
    </source>
</evidence>
<dbReference type="SUPFAM" id="SSF47113">
    <property type="entry name" value="Histone-fold"/>
    <property type="match status" value="1"/>
</dbReference>
<keyword evidence="19" id="KW-1185">Reference proteome</keyword>
<comment type="subcellular location">
    <subcellularLocation>
        <location evidence="2">Chromosome</location>
        <location evidence="2">Centromere</location>
        <location evidence="2">Kinetochore</location>
    </subcellularLocation>
    <subcellularLocation>
        <location evidence="1">Nucleus</location>
    </subcellularLocation>
</comment>
<evidence type="ECO:0000256" key="13">
    <source>
        <dbReference type="ARBA" id="ARBA00045461"/>
    </source>
</evidence>
<dbReference type="GO" id="GO:0005634">
    <property type="term" value="C:nucleus"/>
    <property type="evidence" value="ECO:0007669"/>
    <property type="project" value="UniProtKB-SubCell"/>
</dbReference>
<keyword evidence="10" id="KW-0539">Nucleus</keyword>
<evidence type="ECO:0000256" key="1">
    <source>
        <dbReference type="ARBA" id="ARBA00004123"/>
    </source>
</evidence>
<evidence type="ECO:0000259" key="16">
    <source>
        <dbReference type="Pfam" id="PF15511"/>
    </source>
</evidence>
<dbReference type="PANTHER" id="PTHR46904">
    <property type="entry name" value="CENTROMERE PROTEIN T"/>
    <property type="match status" value="1"/>
</dbReference>
<dbReference type="AlphaFoldDB" id="U3JX24"/>
<dbReference type="InterPro" id="IPR035425">
    <property type="entry name" value="CENP-T/H4_C"/>
</dbReference>
<dbReference type="STRING" id="59894.ENSFALP00000007328"/>
<feature type="compositionally biased region" description="Basic and acidic residues" evidence="15">
    <location>
        <begin position="20"/>
        <end position="34"/>
    </location>
</feature>
<reference evidence="18" key="3">
    <citation type="submission" date="2025-09" db="UniProtKB">
        <authorList>
            <consortium name="Ensembl"/>
        </authorList>
    </citation>
    <scope>IDENTIFICATION</scope>
</reference>
<dbReference type="Pfam" id="PF16171">
    <property type="entry name" value="CENP-T_N"/>
    <property type="match status" value="1"/>
</dbReference>
<dbReference type="GO" id="GO:0007059">
    <property type="term" value="P:chromosome segregation"/>
    <property type="evidence" value="ECO:0007669"/>
    <property type="project" value="TreeGrafter"/>
</dbReference>
<evidence type="ECO:0000313" key="19">
    <source>
        <dbReference type="Proteomes" id="UP000016665"/>
    </source>
</evidence>
<evidence type="ECO:0000256" key="8">
    <source>
        <dbReference type="ARBA" id="ARBA00022838"/>
    </source>
</evidence>
<keyword evidence="5" id="KW-0158">Chromosome</keyword>
<reference evidence="18 19" key="1">
    <citation type="journal article" date="2012" name="Nature">
        <title>The genomic landscape of species divergence in Ficedula flycatchers.</title>
        <authorList>
            <person name="Ellegren H."/>
            <person name="Smeds L."/>
            <person name="Burri R."/>
            <person name="Olason P.I."/>
            <person name="Backstrom N."/>
            <person name="Kawakami T."/>
            <person name="Kunstner A."/>
            <person name="Makinen H."/>
            <person name="Nadachowska-Brzyska K."/>
            <person name="Qvarnstrom A."/>
            <person name="Uebbing S."/>
            <person name="Wolf J.B."/>
        </authorList>
    </citation>
    <scope>NUCLEOTIDE SEQUENCE [LARGE SCALE GENOMIC DNA]</scope>
</reference>
<evidence type="ECO:0000256" key="11">
    <source>
        <dbReference type="ARBA" id="ARBA00023306"/>
    </source>
</evidence>
<protein>
    <recommendedName>
        <fullName evidence="4">Centromere protein T</fullName>
    </recommendedName>
</protein>
<feature type="region of interest" description="Disordered" evidence="15">
    <location>
        <begin position="251"/>
        <end position="271"/>
    </location>
</feature>
<dbReference type="Pfam" id="PF15511">
    <property type="entry name" value="CENP-T_C"/>
    <property type="match status" value="1"/>
</dbReference>
<accession>U3JX24</accession>
<organism evidence="18 19">
    <name type="scientific">Ficedula albicollis</name>
    <name type="common">Collared flycatcher</name>
    <name type="synonym">Muscicapa albicollis</name>
    <dbReference type="NCBI Taxonomy" id="59894"/>
    <lineage>
        <taxon>Eukaryota</taxon>
        <taxon>Metazoa</taxon>
        <taxon>Chordata</taxon>
        <taxon>Craniata</taxon>
        <taxon>Vertebrata</taxon>
        <taxon>Euteleostomi</taxon>
        <taxon>Archelosauria</taxon>
        <taxon>Archosauria</taxon>
        <taxon>Dinosauria</taxon>
        <taxon>Saurischia</taxon>
        <taxon>Theropoda</taxon>
        <taxon>Coelurosauria</taxon>
        <taxon>Aves</taxon>
        <taxon>Neognathae</taxon>
        <taxon>Neoaves</taxon>
        <taxon>Telluraves</taxon>
        <taxon>Australaves</taxon>
        <taxon>Passeriformes</taxon>
        <taxon>Muscicapidae</taxon>
        <taxon>Ficedula</taxon>
    </lineage>
</organism>
<keyword evidence="9" id="KW-0238">DNA-binding</keyword>
<evidence type="ECO:0000256" key="10">
    <source>
        <dbReference type="ARBA" id="ARBA00023242"/>
    </source>
</evidence>
<comment type="subunit">
    <text evidence="14">Component of the CENPA-CAD complex, composed of CENPI, CENPK, CENPL, CENPO, CENPP, CENPQ, CENPR and CENPS. The CENPA-CAD complex is probably recruited on centromeres by the CENPA-NAC complex, at least composed of CENPA, CENPC, CENPH, CENPM, CENPN, CENPT and CENPU. Identified in a centromeric complex containing histones H2A, H2B, H3 and H4, and at least CENPA, CENPB, CENPC, CENPT, CENPN, HJURP, SUPT16H, SSRP1 and RSF1. Interacts (via N-terminus) with the NDC80 complex. Heterodimer with CENPW; this dimer coassembles with CENPS-CENPX heterodimers at centromeres to form the tetrameric CENP-T-W-S-X complex.</text>
</comment>
<dbReference type="GO" id="GO:0051301">
    <property type="term" value="P:cell division"/>
    <property type="evidence" value="ECO:0007669"/>
    <property type="project" value="UniProtKB-KW"/>
</dbReference>
<evidence type="ECO:0000256" key="9">
    <source>
        <dbReference type="ARBA" id="ARBA00023125"/>
    </source>
</evidence>
<dbReference type="CDD" id="cd22920">
    <property type="entry name" value="HFD_CENP-T"/>
    <property type="match status" value="1"/>
</dbReference>
<dbReference type="eggNOG" id="ENOG502RZH1">
    <property type="taxonomic scope" value="Eukaryota"/>
</dbReference>
<keyword evidence="8" id="KW-0995">Kinetochore</keyword>
<evidence type="ECO:0000256" key="7">
    <source>
        <dbReference type="ARBA" id="ARBA00022776"/>
    </source>
</evidence>
<dbReference type="Ensembl" id="ENSFALT00000007360.2">
    <property type="protein sequence ID" value="ENSFALP00000007328.2"/>
    <property type="gene ID" value="ENSFALG00000007027.2"/>
</dbReference>
<dbReference type="GO" id="GO:0051382">
    <property type="term" value="P:kinetochore assembly"/>
    <property type="evidence" value="ECO:0007669"/>
    <property type="project" value="InterPro"/>
</dbReference>
<feature type="domain" description="CENP-T/Histone H4 histone fold" evidence="16">
    <location>
        <begin position="466"/>
        <end position="560"/>
    </location>
</feature>
<dbReference type="HOGENOM" id="CLU_040180_0_0_1"/>
<keyword evidence="7" id="KW-0498">Mitosis</keyword>
<dbReference type="Gene3D" id="1.10.20.10">
    <property type="entry name" value="Histone, subunit A"/>
    <property type="match status" value="1"/>
</dbReference>
<keyword evidence="11" id="KW-0131">Cell cycle</keyword>
<dbReference type="GO" id="GO:0046982">
    <property type="term" value="F:protein heterodimerization activity"/>
    <property type="evidence" value="ECO:0007669"/>
    <property type="project" value="InterPro"/>
</dbReference>
<name>U3JX24_FICAL</name>
<dbReference type="InterPro" id="IPR032373">
    <property type="entry name" value="CENP-T_N"/>
</dbReference>
<comment type="similarity">
    <text evidence="3">Belongs to the CENP-T/CNN1 family.</text>
</comment>
<gene>
    <name evidence="18" type="primary">CENPT</name>
</gene>
<dbReference type="InterPro" id="IPR009072">
    <property type="entry name" value="Histone-fold"/>
</dbReference>
<dbReference type="GO" id="GO:0003677">
    <property type="term" value="F:DNA binding"/>
    <property type="evidence" value="ECO:0007669"/>
    <property type="project" value="UniProtKB-KW"/>
</dbReference>
<comment type="function">
    <text evidence="13">Component of the CENPA-NAC (nucleosome-associated) complex, a complex that plays a central role in assembly of kinetochore proteins, mitotic progression and chromosome segregation. The CENPA-NAC complex recruits the CENPA-CAD (nucleosome distal) complex and may be involved in incorporation of newly synthesized CENPA into centromeres. Part of a nucleosome-associated complex that binds specifically to histone H3-containing nucleosomes at the centromere, as opposed to nucleosomes containing CENPA. Component of the heterotetrameric CENP-T-W-S-X complex that binds and supercoils DNA, and plays an important role in kinetochore assembly. CENPT has a fundamental role in kinetochore assembly and function. It is one of the inner kinetochore proteins, with most further proteins binding downstream. Required for normal chromosome organization and normal progress through mitosis.</text>
</comment>
<feature type="region of interest" description="Disordered" evidence="15">
    <location>
        <begin position="315"/>
        <end position="347"/>
    </location>
</feature>
<evidence type="ECO:0000256" key="3">
    <source>
        <dbReference type="ARBA" id="ARBA00010137"/>
    </source>
</evidence>
<feature type="region of interest" description="Disordered" evidence="15">
    <location>
        <begin position="435"/>
        <end position="466"/>
    </location>
</feature>
<evidence type="ECO:0000313" key="18">
    <source>
        <dbReference type="Ensembl" id="ENSFALP00000007328.2"/>
    </source>
</evidence>
<reference evidence="18" key="2">
    <citation type="submission" date="2025-08" db="UniProtKB">
        <authorList>
            <consortium name="Ensembl"/>
        </authorList>
    </citation>
    <scope>IDENTIFICATION</scope>
</reference>
<feature type="compositionally biased region" description="Basic and acidic residues" evidence="15">
    <location>
        <begin position="258"/>
        <end position="267"/>
    </location>
</feature>
<dbReference type="GO" id="GO:0000776">
    <property type="term" value="C:kinetochore"/>
    <property type="evidence" value="ECO:0007669"/>
    <property type="project" value="UniProtKB-KW"/>
</dbReference>
<proteinExistence type="inferred from homology"/>
<feature type="region of interest" description="Disordered" evidence="15">
    <location>
        <begin position="1"/>
        <end position="44"/>
    </location>
</feature>
<dbReference type="GO" id="GO:0000278">
    <property type="term" value="P:mitotic cell cycle"/>
    <property type="evidence" value="ECO:0007669"/>
    <property type="project" value="TreeGrafter"/>
</dbReference>
<evidence type="ECO:0000259" key="17">
    <source>
        <dbReference type="Pfam" id="PF16171"/>
    </source>
</evidence>
<evidence type="ECO:0000256" key="15">
    <source>
        <dbReference type="SAM" id="MobiDB-lite"/>
    </source>
</evidence>
<keyword evidence="6" id="KW-0132">Cell division</keyword>
<dbReference type="PANTHER" id="PTHR46904:SF1">
    <property type="entry name" value="CENTROMERE PROTEIN T"/>
    <property type="match status" value="1"/>
</dbReference>